<dbReference type="Gene3D" id="1.10.287.950">
    <property type="entry name" value="Methyl-accepting chemotaxis protein"/>
    <property type="match status" value="1"/>
</dbReference>
<feature type="domain" description="HAMP" evidence="9">
    <location>
        <begin position="221"/>
        <end position="275"/>
    </location>
</feature>
<name>A0AAV4LCR4_9BACL</name>
<dbReference type="PROSITE" id="PS50885">
    <property type="entry name" value="HAMP"/>
    <property type="match status" value="1"/>
</dbReference>
<dbReference type="SMART" id="SM00304">
    <property type="entry name" value="HAMP"/>
    <property type="match status" value="1"/>
</dbReference>
<protein>
    <recommendedName>
        <fullName evidence="12">Methyl-accepting chemotaxis protein</fullName>
    </recommendedName>
</protein>
<feature type="domain" description="Methyl-accepting transducer" evidence="8">
    <location>
        <begin position="294"/>
        <end position="530"/>
    </location>
</feature>
<keyword evidence="4 6" id="KW-0807">Transducer</keyword>
<dbReference type="EMBL" id="BOQE01000001">
    <property type="protein sequence ID" value="GIM45541.1"/>
    <property type="molecule type" value="Genomic_DNA"/>
</dbReference>
<evidence type="ECO:0000313" key="11">
    <source>
        <dbReference type="Proteomes" id="UP001057291"/>
    </source>
</evidence>
<dbReference type="CDD" id="cd11386">
    <property type="entry name" value="MCP_signal"/>
    <property type="match status" value="1"/>
</dbReference>
<evidence type="ECO:0008006" key="12">
    <source>
        <dbReference type="Google" id="ProtNLM"/>
    </source>
</evidence>
<feature type="transmembrane region" description="Helical" evidence="7">
    <location>
        <begin position="197"/>
        <end position="220"/>
    </location>
</feature>
<keyword evidence="2" id="KW-1003">Cell membrane</keyword>
<organism evidence="10 11">
    <name type="scientific">Collibacillus ludicampi</name>
    <dbReference type="NCBI Taxonomy" id="2771369"/>
    <lineage>
        <taxon>Bacteria</taxon>
        <taxon>Bacillati</taxon>
        <taxon>Bacillota</taxon>
        <taxon>Bacilli</taxon>
        <taxon>Bacillales</taxon>
        <taxon>Alicyclobacillaceae</taxon>
        <taxon>Collibacillus</taxon>
    </lineage>
</organism>
<dbReference type="PANTHER" id="PTHR32089">
    <property type="entry name" value="METHYL-ACCEPTING CHEMOTAXIS PROTEIN MCPB"/>
    <property type="match status" value="1"/>
</dbReference>
<evidence type="ECO:0000259" key="8">
    <source>
        <dbReference type="PROSITE" id="PS50111"/>
    </source>
</evidence>
<dbReference type="SUPFAM" id="SSF58104">
    <property type="entry name" value="Methyl-accepting chemotaxis protein (MCP) signaling domain"/>
    <property type="match status" value="1"/>
</dbReference>
<comment type="similarity">
    <text evidence="5">Belongs to the methyl-accepting chemotaxis (MCP) protein family.</text>
</comment>
<gene>
    <name evidence="10" type="ORF">DNHGIG_10900</name>
</gene>
<dbReference type="PANTHER" id="PTHR32089:SF112">
    <property type="entry name" value="LYSOZYME-LIKE PROTEIN-RELATED"/>
    <property type="match status" value="1"/>
</dbReference>
<keyword evidence="11" id="KW-1185">Reference proteome</keyword>
<evidence type="ECO:0000256" key="3">
    <source>
        <dbReference type="ARBA" id="ARBA00023136"/>
    </source>
</evidence>
<comment type="caution">
    <text evidence="10">The sequence shown here is derived from an EMBL/GenBank/DDBJ whole genome shotgun (WGS) entry which is preliminary data.</text>
</comment>
<proteinExistence type="inferred from homology"/>
<dbReference type="Pfam" id="PF00015">
    <property type="entry name" value="MCPsignal"/>
    <property type="match status" value="1"/>
</dbReference>
<dbReference type="AlphaFoldDB" id="A0AAV4LCR4"/>
<evidence type="ECO:0000256" key="4">
    <source>
        <dbReference type="ARBA" id="ARBA00023224"/>
    </source>
</evidence>
<reference evidence="10" key="1">
    <citation type="journal article" date="2023" name="Int. J. Syst. Evol. Microbiol.">
        <title>Collibacillus ludicampi gen. nov., sp. nov., a new soil bacterium of the family Alicyclobacillaceae.</title>
        <authorList>
            <person name="Jojima T."/>
            <person name="Ioku Y."/>
            <person name="Fukuta Y."/>
            <person name="Shirasaka N."/>
            <person name="Matsumura Y."/>
            <person name="Mori M."/>
        </authorList>
    </citation>
    <scope>NUCLEOTIDE SEQUENCE</scope>
    <source>
        <strain evidence="10">TP075</strain>
    </source>
</reference>
<evidence type="ECO:0000256" key="2">
    <source>
        <dbReference type="ARBA" id="ARBA00022475"/>
    </source>
</evidence>
<dbReference type="FunFam" id="1.10.287.950:FF:000001">
    <property type="entry name" value="Methyl-accepting chemotaxis sensory transducer"/>
    <property type="match status" value="1"/>
</dbReference>
<comment type="subcellular location">
    <subcellularLocation>
        <location evidence="1">Cell membrane</location>
    </subcellularLocation>
</comment>
<keyword evidence="7" id="KW-0812">Transmembrane</keyword>
<keyword evidence="3 7" id="KW-0472">Membrane</keyword>
<evidence type="ECO:0000313" key="10">
    <source>
        <dbReference type="EMBL" id="GIM45541.1"/>
    </source>
</evidence>
<evidence type="ECO:0000256" key="1">
    <source>
        <dbReference type="ARBA" id="ARBA00004236"/>
    </source>
</evidence>
<accession>A0AAV4LCR4</accession>
<dbReference type="InterPro" id="IPR004089">
    <property type="entry name" value="MCPsignal_dom"/>
</dbReference>
<dbReference type="PROSITE" id="PS50111">
    <property type="entry name" value="CHEMOTAXIS_TRANSDUC_2"/>
    <property type="match status" value="1"/>
</dbReference>
<dbReference type="Proteomes" id="UP001057291">
    <property type="component" value="Unassembled WGS sequence"/>
</dbReference>
<dbReference type="GO" id="GO:0006935">
    <property type="term" value="P:chemotaxis"/>
    <property type="evidence" value="ECO:0007669"/>
    <property type="project" value="UniProtKB-ARBA"/>
</dbReference>
<evidence type="ECO:0000256" key="7">
    <source>
        <dbReference type="SAM" id="Phobius"/>
    </source>
</evidence>
<dbReference type="Pfam" id="PF00672">
    <property type="entry name" value="HAMP"/>
    <property type="match status" value="1"/>
</dbReference>
<dbReference type="InterPro" id="IPR003660">
    <property type="entry name" value="HAMP_dom"/>
</dbReference>
<dbReference type="GO" id="GO:0007165">
    <property type="term" value="P:signal transduction"/>
    <property type="evidence" value="ECO:0007669"/>
    <property type="project" value="UniProtKB-KW"/>
</dbReference>
<keyword evidence="7" id="KW-1133">Transmembrane helix</keyword>
<dbReference type="CDD" id="cd06225">
    <property type="entry name" value="HAMP"/>
    <property type="match status" value="1"/>
</dbReference>
<dbReference type="Gene3D" id="6.10.340.10">
    <property type="match status" value="1"/>
</dbReference>
<dbReference type="GO" id="GO:0005886">
    <property type="term" value="C:plasma membrane"/>
    <property type="evidence" value="ECO:0007669"/>
    <property type="project" value="UniProtKB-SubCell"/>
</dbReference>
<dbReference type="Pfam" id="PF05227">
    <property type="entry name" value="CHASE3"/>
    <property type="match status" value="1"/>
</dbReference>
<evidence type="ECO:0000256" key="6">
    <source>
        <dbReference type="PROSITE-ProRule" id="PRU00284"/>
    </source>
</evidence>
<evidence type="ECO:0000259" key="9">
    <source>
        <dbReference type="PROSITE" id="PS50885"/>
    </source>
</evidence>
<sequence>MKPIIRVRSIARRKRKSFRFTIARKVALGFSLIGILLAVTCGTSIYTMKEVNDSYSSLLERQVAVLKNADTIQFDASQQISSLRGFLLTQDETSLKNLQDDHLDLYNVVNKTLKIVETQEQKKSLLKLSEANQQFQEKFDQVISLAKQDREQAVVLANKEVLPLAIDIKNQAVAIAGAQQKELATEAAADASKVHSMILFVLALNGLVLVLAMVIGLFTFRMISKPLQMVNGQLREIAEGAGDLTREIVIRSKDELGELSASFNQMVKHLRALIQQVGGSTHRVAAAAERLTIHAKQSYEASERITQMMEEIVAGTEKQVSSMEETAFITHEISVGTRQIAVHSQTVSDTARRASEIAAKGNRVVQEVIEQMNTIHRSVQELGDVFARFVGHSEKIGQIVHVITSLAEQTHLLALNATIEAARAGEHGRGFAVVADEVRKLAAQSAHSAKEIAELVSMIQREIHHATSSMEAGKKEAENGVVVVRAAGESFEEIQRSVHEVGKQIHEVSAAVQQMTAGTERMDDAIQFIVEVAESVATTTQNVSATTQEQWASLDEISASAASLSMMAKELETLSGRFKV</sequence>
<evidence type="ECO:0000256" key="5">
    <source>
        <dbReference type="ARBA" id="ARBA00029447"/>
    </source>
</evidence>
<dbReference type="InterPro" id="IPR007891">
    <property type="entry name" value="CHASE3"/>
</dbReference>
<dbReference type="SMART" id="SM00283">
    <property type="entry name" value="MA"/>
    <property type="match status" value="1"/>
</dbReference>